<reference evidence="1 2" key="1">
    <citation type="submission" date="2023-02" db="EMBL/GenBank/DDBJ databases">
        <title>LHISI_Scaffold_Assembly.</title>
        <authorList>
            <person name="Stuart O.P."/>
            <person name="Cleave R."/>
            <person name="Magrath M.J.L."/>
            <person name="Mikheyev A.S."/>
        </authorList>
    </citation>
    <scope>NUCLEOTIDE SEQUENCE [LARGE SCALE GENOMIC DNA]</scope>
    <source>
        <strain evidence="1">Daus_M_001</strain>
        <tissue evidence="1">Leg muscle</tissue>
    </source>
</reference>
<gene>
    <name evidence="1" type="ORF">PR048_028330</name>
</gene>
<evidence type="ECO:0000313" key="2">
    <source>
        <dbReference type="Proteomes" id="UP001159363"/>
    </source>
</evidence>
<sequence>MTCRENGGNDGPELGFVSTRLTIIALRENVHQEMFPEWWAQSALCITSPTDTAMAKAVNVNLEIGQMDVKAAYLKSFLEEDAPILEKVMMKIE</sequence>
<dbReference type="Proteomes" id="UP001159363">
    <property type="component" value="Chromosome 11"/>
</dbReference>
<organism evidence="1 2">
    <name type="scientific">Dryococelus australis</name>
    <dbReference type="NCBI Taxonomy" id="614101"/>
    <lineage>
        <taxon>Eukaryota</taxon>
        <taxon>Metazoa</taxon>
        <taxon>Ecdysozoa</taxon>
        <taxon>Arthropoda</taxon>
        <taxon>Hexapoda</taxon>
        <taxon>Insecta</taxon>
        <taxon>Pterygota</taxon>
        <taxon>Neoptera</taxon>
        <taxon>Polyneoptera</taxon>
        <taxon>Phasmatodea</taxon>
        <taxon>Verophasmatodea</taxon>
        <taxon>Anareolatae</taxon>
        <taxon>Phasmatidae</taxon>
        <taxon>Eurycanthinae</taxon>
        <taxon>Dryococelus</taxon>
    </lineage>
</organism>
<protein>
    <submittedName>
        <fullName evidence="1">Uncharacterized protein</fullName>
    </submittedName>
</protein>
<comment type="caution">
    <text evidence="1">The sequence shown here is derived from an EMBL/GenBank/DDBJ whole genome shotgun (WGS) entry which is preliminary data.</text>
</comment>
<proteinExistence type="predicted"/>
<name>A0ABQ9GJ00_9NEOP</name>
<evidence type="ECO:0000313" key="1">
    <source>
        <dbReference type="EMBL" id="KAJ8871990.1"/>
    </source>
</evidence>
<keyword evidence="2" id="KW-1185">Reference proteome</keyword>
<accession>A0ABQ9GJ00</accession>
<dbReference type="EMBL" id="JARBHB010000012">
    <property type="protein sequence ID" value="KAJ8871990.1"/>
    <property type="molecule type" value="Genomic_DNA"/>
</dbReference>